<proteinExistence type="predicted"/>
<organism evidence="2 4">
    <name type="scientific">Fluoribacter gormanii</name>
    <dbReference type="NCBI Taxonomy" id="464"/>
    <lineage>
        <taxon>Bacteria</taxon>
        <taxon>Pseudomonadati</taxon>
        <taxon>Pseudomonadota</taxon>
        <taxon>Gammaproteobacteria</taxon>
        <taxon>Legionellales</taxon>
        <taxon>Legionellaceae</taxon>
        <taxon>Fluoribacter</taxon>
    </lineage>
</organism>
<reference evidence="2 4" key="2">
    <citation type="submission" date="2018-06" db="EMBL/GenBank/DDBJ databases">
        <authorList>
            <consortium name="Pathogen Informatics"/>
            <person name="Doyle S."/>
        </authorList>
    </citation>
    <scope>NUCLEOTIDE SEQUENCE [LARGE SCALE GENOMIC DNA]</scope>
    <source>
        <strain evidence="2 4">NCTC11401</strain>
    </source>
</reference>
<name>A0A377GIF2_9GAMM</name>
<evidence type="ECO:0000313" key="3">
    <source>
        <dbReference type="Proteomes" id="UP000186808"/>
    </source>
</evidence>
<dbReference type="SUPFAM" id="SSF64288">
    <property type="entry name" value="Chorismate lyase-like"/>
    <property type="match status" value="1"/>
</dbReference>
<evidence type="ECO:0000313" key="1">
    <source>
        <dbReference type="EMBL" id="SIQ54059.1"/>
    </source>
</evidence>
<dbReference type="OrthoDB" id="5650935at2"/>
<keyword evidence="3" id="KW-1185">Reference proteome</keyword>
<dbReference type="InterPro" id="IPR028978">
    <property type="entry name" value="Chorismate_lyase_/UTRA_dom_sf"/>
</dbReference>
<reference evidence="1 3" key="1">
    <citation type="submission" date="2017-01" db="EMBL/GenBank/DDBJ databases">
        <authorList>
            <person name="Varghese N."/>
            <person name="Submissions S."/>
        </authorList>
    </citation>
    <scope>NUCLEOTIDE SEQUENCE [LARGE SCALE GENOMIC DNA]</scope>
    <source>
        <strain evidence="1 3">ATCC 33342</strain>
    </source>
</reference>
<gene>
    <name evidence="2" type="ORF">NCTC11401_01155</name>
    <name evidence="1" type="ORF">SAMN05421777_101264</name>
</gene>
<sequence>MRLLIKAIMKLYLFFPLIVTVLFFKAIVVNGAPESKEIKLKVNELAEINKIGTKVDFSQLPSPYNELLTQPLMTKSIEKYYERSAIIKTIFAAQDPGKNTYQRAIVMFIDSNKERNQPDLAQTKKEVTVVELAFITMNFNELPKNMIEEILHTNTPFGKLLAKYQLQILSHDRTYYKIRCNSALASLIHCNLNDFIYGRTNTIIRADNKKWLAHVVEILPNSTKEGR</sequence>
<accession>A0A377GIF2</accession>
<evidence type="ECO:0000313" key="4">
    <source>
        <dbReference type="Proteomes" id="UP000254374"/>
    </source>
</evidence>
<protein>
    <submittedName>
        <fullName evidence="2">Uncharacterized protein</fullName>
    </submittedName>
</protein>
<dbReference type="RefSeq" id="WP_058467803.1">
    <property type="nucleotide sequence ID" value="NZ_CAAAIX010000006.1"/>
</dbReference>
<dbReference type="Gene3D" id="3.40.1410.10">
    <property type="entry name" value="Chorismate lyase-like"/>
    <property type="match status" value="1"/>
</dbReference>
<dbReference type="STRING" id="464.Lgor_1302"/>
<dbReference type="EMBL" id="FTNL01000001">
    <property type="protein sequence ID" value="SIQ54059.1"/>
    <property type="molecule type" value="Genomic_DNA"/>
</dbReference>
<dbReference type="AlphaFoldDB" id="A0A377GIF2"/>
<dbReference type="Proteomes" id="UP000186808">
    <property type="component" value="Unassembled WGS sequence"/>
</dbReference>
<dbReference type="Proteomes" id="UP000254374">
    <property type="component" value="Unassembled WGS sequence"/>
</dbReference>
<dbReference type="EMBL" id="UGGV01000001">
    <property type="protein sequence ID" value="STO24343.1"/>
    <property type="molecule type" value="Genomic_DNA"/>
</dbReference>
<evidence type="ECO:0000313" key="2">
    <source>
        <dbReference type="EMBL" id="STO24343.1"/>
    </source>
</evidence>